<dbReference type="InterPro" id="IPR009723">
    <property type="entry name" value="Pop1_N"/>
</dbReference>
<dbReference type="GO" id="GO:0001682">
    <property type="term" value="P:tRNA 5'-leader removal"/>
    <property type="evidence" value="ECO:0007669"/>
    <property type="project" value="InterPro"/>
</dbReference>
<dbReference type="PANTHER" id="PTHR22731:SF3">
    <property type="entry name" value="RIBONUCLEASES P_MRP PROTEIN SUBUNIT POP1"/>
    <property type="match status" value="1"/>
</dbReference>
<feature type="domain" description="Pop1 N-terminal" evidence="2">
    <location>
        <begin position="101"/>
        <end position="185"/>
    </location>
</feature>
<evidence type="ECO:0000259" key="2">
    <source>
        <dbReference type="Pfam" id="PF06978"/>
    </source>
</evidence>
<dbReference type="GO" id="GO:0005655">
    <property type="term" value="C:nucleolar ribonuclease P complex"/>
    <property type="evidence" value="ECO:0007669"/>
    <property type="project" value="InterPro"/>
</dbReference>
<evidence type="ECO:0000256" key="1">
    <source>
        <dbReference type="SAM" id="MobiDB-lite"/>
    </source>
</evidence>
<sequence>MEENSKKRRKIQNNAQTFVQRLVPVEEYSAARLQEMKEFQRYLKEFRSQRRTYQTLPPNRRRRVMSRNVHYLPPHLRSYALREKTKMESNCKARPSTTAATAAQKSRRSRRVAPRKLLIENLQRSLKNRWLETHLWYCKRAVMKNLWGYRLPVVMNDRSIRSSCKASFHGCTIYDVSYMECLELVGIAEHIYSILRTLTDAAACATVETVLQAVL</sequence>
<dbReference type="AlphaFoldDB" id="A0A0A9W312"/>
<proteinExistence type="predicted"/>
<dbReference type="EMBL" id="GBHO01042751">
    <property type="protein sequence ID" value="JAG00853.1"/>
    <property type="molecule type" value="Transcribed_RNA"/>
</dbReference>
<feature type="region of interest" description="Disordered" evidence="1">
    <location>
        <begin position="87"/>
        <end position="109"/>
    </location>
</feature>
<feature type="compositionally biased region" description="Polar residues" evidence="1">
    <location>
        <begin position="95"/>
        <end position="104"/>
    </location>
</feature>
<accession>A0A0A9W312</accession>
<dbReference type="GO" id="GO:0000172">
    <property type="term" value="C:ribonuclease MRP complex"/>
    <property type="evidence" value="ECO:0007669"/>
    <property type="project" value="InterPro"/>
</dbReference>
<dbReference type="InterPro" id="IPR039182">
    <property type="entry name" value="Pop1"/>
</dbReference>
<reference evidence="3" key="2">
    <citation type="submission" date="2014-07" db="EMBL/GenBank/DDBJ databases">
        <authorList>
            <person name="Hull J."/>
        </authorList>
    </citation>
    <scope>NUCLEOTIDE SEQUENCE</scope>
</reference>
<protein>
    <submittedName>
        <fullName evidence="3">Ribonucleases P/MRP protein subunit POP1</fullName>
    </submittedName>
</protein>
<gene>
    <name evidence="3" type="primary">POP1_1</name>
    <name evidence="3" type="ORF">CM83_102948</name>
</gene>
<organism evidence="3">
    <name type="scientific">Lygus hesperus</name>
    <name type="common">Western plant bug</name>
    <dbReference type="NCBI Taxonomy" id="30085"/>
    <lineage>
        <taxon>Eukaryota</taxon>
        <taxon>Metazoa</taxon>
        <taxon>Ecdysozoa</taxon>
        <taxon>Arthropoda</taxon>
        <taxon>Hexapoda</taxon>
        <taxon>Insecta</taxon>
        <taxon>Pterygota</taxon>
        <taxon>Neoptera</taxon>
        <taxon>Paraneoptera</taxon>
        <taxon>Hemiptera</taxon>
        <taxon>Heteroptera</taxon>
        <taxon>Panheteroptera</taxon>
        <taxon>Cimicomorpha</taxon>
        <taxon>Miridae</taxon>
        <taxon>Mirini</taxon>
        <taxon>Lygus</taxon>
    </lineage>
</organism>
<dbReference type="Pfam" id="PF06978">
    <property type="entry name" value="POP1_N"/>
    <property type="match status" value="1"/>
</dbReference>
<dbReference type="PANTHER" id="PTHR22731">
    <property type="entry name" value="RIBONUCLEASES P/MRP PROTEIN SUBUNIT POP1"/>
    <property type="match status" value="1"/>
</dbReference>
<name>A0A0A9W312_LYGHE</name>
<evidence type="ECO:0000313" key="3">
    <source>
        <dbReference type="EMBL" id="JAG00853.1"/>
    </source>
</evidence>
<reference evidence="3" key="1">
    <citation type="journal article" date="2014" name="PLoS ONE">
        <title>Transcriptome-Based Identification of ABC Transporters in the Western Tarnished Plant Bug Lygus hesperus.</title>
        <authorList>
            <person name="Hull J.J."/>
            <person name="Chaney K."/>
            <person name="Geib S.M."/>
            <person name="Fabrick J.A."/>
            <person name="Brent C.S."/>
            <person name="Walsh D."/>
            <person name="Lavine L.C."/>
        </authorList>
    </citation>
    <scope>NUCLEOTIDE SEQUENCE</scope>
</reference>